<sequence>CSKCYSQKLAEFYPGEHVRVNLSEK</sequence>
<protein>
    <submittedName>
        <fullName evidence="1">Uncharacterized protein</fullName>
    </submittedName>
</protein>
<feature type="non-terminal residue" evidence="1">
    <location>
        <position position="1"/>
    </location>
</feature>
<reference evidence="1" key="1">
    <citation type="submission" date="2018-05" db="EMBL/GenBank/DDBJ databases">
        <authorList>
            <person name="Lanie J.A."/>
            <person name="Ng W.-L."/>
            <person name="Kazmierczak K.M."/>
            <person name="Andrzejewski T.M."/>
            <person name="Davidsen T.M."/>
            <person name="Wayne K.J."/>
            <person name="Tettelin H."/>
            <person name="Glass J.I."/>
            <person name="Rusch D."/>
            <person name="Podicherti R."/>
            <person name="Tsui H.-C.T."/>
            <person name="Winkler M.E."/>
        </authorList>
    </citation>
    <scope>NUCLEOTIDE SEQUENCE</scope>
</reference>
<proteinExistence type="predicted"/>
<dbReference type="AlphaFoldDB" id="A0A381YX00"/>
<gene>
    <name evidence="1" type="ORF">METZ01_LOCUS133861</name>
</gene>
<name>A0A381YX00_9ZZZZ</name>
<accession>A0A381YX00</accession>
<evidence type="ECO:0000313" key="1">
    <source>
        <dbReference type="EMBL" id="SVA81007.1"/>
    </source>
</evidence>
<organism evidence="1">
    <name type="scientific">marine metagenome</name>
    <dbReference type="NCBI Taxonomy" id="408172"/>
    <lineage>
        <taxon>unclassified sequences</taxon>
        <taxon>metagenomes</taxon>
        <taxon>ecological metagenomes</taxon>
    </lineage>
</organism>
<dbReference type="EMBL" id="UINC01019166">
    <property type="protein sequence ID" value="SVA81007.1"/>
    <property type="molecule type" value="Genomic_DNA"/>
</dbReference>